<organism evidence="2">
    <name type="scientific">Podospora anserina (strain S / ATCC MYA-4624 / DSM 980 / FGSC 10383)</name>
    <name type="common">Pleurage anserina</name>
    <dbReference type="NCBI Taxonomy" id="515849"/>
    <lineage>
        <taxon>Eukaryota</taxon>
        <taxon>Fungi</taxon>
        <taxon>Dikarya</taxon>
        <taxon>Ascomycota</taxon>
        <taxon>Pezizomycotina</taxon>
        <taxon>Sordariomycetes</taxon>
        <taxon>Sordariomycetidae</taxon>
        <taxon>Sordariales</taxon>
        <taxon>Podosporaceae</taxon>
        <taxon>Podospora</taxon>
        <taxon>Podospora anserina</taxon>
    </lineage>
</organism>
<sequence length="828" mass="89761">TPSYPSFSKCTPPAHHPVMSKRSSIFGRLGLRGRPNGDDAPPPAYDGLSTSSTSPQPQLQQGQTPATEEEADLTAAFESLNISDAGSQPTADTCLAHLKLLLAIQTLKEDVGYTDGLFGLWDSLAGPIIVDEEKRRLAGAEHDKTLATLSRIREKRWALFVARASDRYEAWWKGIPGQRILSERDMSEPERDQNAYSNFPTDPNLKFGWTENILPPLDVLMVWHTHMLNPRAFLEDAMLVGLRSFWSNGMPWALVDRVIDPETFSYRVSDQCKANWTKQTGHAWDVADDSPRKTLLCPRCNTSLEVLWTACGRPENHRPNANTEIDLIGEGYGDGNLNSDCPQCGITIRKELLSVARFVKDVTTLMGHSNKPMHGTILDTRSGIPELPDQTSVALKLRVPRTFPNAMLKSGCDSIRTDIMTLLHKPLIPDPTMEDVRRKIEYVLSRPSNVKEISGFKAGSASKHALRPGSRTAIRKMMNTYWQNFSPFGLDLSGAVMRQGIFVEKMVKLDWLHSPSARQTMERLIVKYNRFLAIMAENPDNVVVPTLDVDLAWHTHQLSPGMYYQHTVSLTGKFVDHDDKIEEGVLSAQFEWTSQKYQEKYGEVYSECTCWYCEAIRSSHVSGLSRALGVSKQERMADNFHSSGRAALCPPDKSAHISAHNAVMPTEDYRQTVRKRLVAVHQKRLDAAYAKAKARAEKKGRKIPPREAYVYDHWGHPVTQTGPYGHPMWWTAGMYFAWAPGAMMAGGCGGGGGDWGGCAAPGVGDGGFTGNCGGNGGCDGGVGGGSGACGGVGCGGGGCGGGGGDGGGGGGGGGCRGGGGGCGGGGGS</sequence>
<dbReference type="InterPro" id="IPR009836">
    <property type="entry name" value="GRDP-like"/>
</dbReference>
<dbReference type="KEGG" id="pan:PODANSg09279"/>
<reference evidence="2" key="2">
    <citation type="submission" date="2008-07" db="EMBL/GenBank/DDBJ databases">
        <authorList>
            <person name="Genoscope - CEA"/>
        </authorList>
    </citation>
    <scope>NUCLEOTIDE SEQUENCE</scope>
    <source>
        <strain evidence="2">S mat+</strain>
    </source>
</reference>
<protein>
    <submittedName>
        <fullName evidence="2">Podospora anserina S mat+ genomic DNA chromosome 1, supercontig 1</fullName>
    </submittedName>
</protein>
<dbReference type="AlphaFoldDB" id="B2A9G5"/>
<dbReference type="HOGENOM" id="CLU_010103_3_1_1"/>
<feature type="non-terminal residue" evidence="2">
    <location>
        <position position="1"/>
    </location>
</feature>
<evidence type="ECO:0000256" key="1">
    <source>
        <dbReference type="SAM" id="MobiDB-lite"/>
    </source>
</evidence>
<feature type="compositionally biased region" description="Low complexity" evidence="1">
    <location>
        <begin position="47"/>
        <end position="65"/>
    </location>
</feature>
<dbReference type="EMBL" id="CU633438">
    <property type="protein sequence ID" value="CAP59712.1"/>
    <property type="molecule type" value="Genomic_DNA"/>
</dbReference>
<gene>
    <name evidence="2" type="ORF">PODANS_1_410</name>
</gene>
<proteinExistence type="predicted"/>
<dbReference type="VEuPathDB" id="FungiDB:PODANS_1_410"/>
<name>B2A9G5_PODAN</name>
<evidence type="ECO:0000313" key="2">
    <source>
        <dbReference type="EMBL" id="CAP59712.1"/>
    </source>
</evidence>
<dbReference type="OrthoDB" id="2684236at2759"/>
<dbReference type="RefSeq" id="XP_001912233.1">
    <property type="nucleotide sequence ID" value="XM_001912198.1"/>
</dbReference>
<dbReference type="PANTHER" id="PTHR34365">
    <property type="entry name" value="ENOLASE (DUF1399)"/>
    <property type="match status" value="1"/>
</dbReference>
<dbReference type="Pfam" id="PF07173">
    <property type="entry name" value="GRDP-like"/>
    <property type="match status" value="1"/>
</dbReference>
<reference evidence="2" key="1">
    <citation type="journal article" date="2008" name="Genome Biol.">
        <title>The genome sequence of the model ascomycete fungus Podospora anserina.</title>
        <authorList>
            <person name="Espagne E."/>
            <person name="Lespinet O."/>
            <person name="Malagnac F."/>
            <person name="Da Silva C."/>
            <person name="Jaillon O."/>
            <person name="Porcel B.M."/>
            <person name="Couloux A."/>
            <person name="Aury J.-M."/>
            <person name="Segurens B."/>
            <person name="Poulain J."/>
            <person name="Anthouard V."/>
            <person name="Grossetete S."/>
            <person name="Khalili H."/>
            <person name="Coppin E."/>
            <person name="Dequard-Chablat M."/>
            <person name="Picard M."/>
            <person name="Contamine V."/>
            <person name="Arnaise S."/>
            <person name="Bourdais A."/>
            <person name="Berteaux-Lecellier V."/>
            <person name="Gautheret D."/>
            <person name="de Vries R.P."/>
            <person name="Battaglia E."/>
            <person name="Coutinho P.M."/>
            <person name="Danchin E.G.J."/>
            <person name="Henrissat B."/>
            <person name="El Khoury R."/>
            <person name="Sainsard-Chanet A."/>
            <person name="Boivin A."/>
            <person name="Pinan-Lucarre B."/>
            <person name="Sellem C.H."/>
            <person name="Debuchy R."/>
            <person name="Wincker P."/>
            <person name="Weissenbach J."/>
            <person name="Silar P."/>
        </authorList>
    </citation>
    <scope>NUCLEOTIDE SEQUENCE [LARGE SCALE GENOMIC DNA]</scope>
    <source>
        <strain evidence="2">S mat+</strain>
    </source>
</reference>
<feature type="region of interest" description="Disordered" evidence="1">
    <location>
        <begin position="1"/>
        <end position="71"/>
    </location>
</feature>
<dbReference type="PANTHER" id="PTHR34365:SF7">
    <property type="entry name" value="GLYCINE-RICH DOMAIN-CONTAINING PROTEIN 1"/>
    <property type="match status" value="1"/>
</dbReference>
<dbReference type="GeneID" id="6197431"/>
<accession>B2A9G5</accession>